<sequence>MESSPVVELEQTLRRLSFLDHPSGLGGCKSHGTTLDCCEYDVTVFDKKIIQPEVFEFDGNLVRIHHGNIEESNPDVLQKYEHMSVISDSEWKLQMLMSKIKEKKDRIRNTCIKNHLIDAALYAARAKKGSKRDPFAPAWVKCAAYCIADALVLYNRKQRSPTHMLEFIRKSEKSKENEFTIAAEVIGLERATPSLLERMAKSTIGFSDMTENNGHAKIILKKYEYLTNNSLLSDCYFYLGYINRNNLLLIKDQIHRRQDLVHVLKTAMDFEHDVTKIEKDASSLHNLANDLVSSMCGHA</sequence>
<proteinExistence type="predicted"/>
<dbReference type="Proteomes" id="UP000655759">
    <property type="component" value="Unassembled WGS sequence"/>
</dbReference>
<dbReference type="EMBL" id="CAJNAQ010000001">
    <property type="protein sequence ID" value="CAE6484255.1"/>
    <property type="molecule type" value="Genomic_DNA"/>
</dbReference>
<name>A0A812F1L1_9ARCH</name>
<reference evidence="1" key="1">
    <citation type="submission" date="2021-02" db="EMBL/GenBank/DDBJ databases">
        <authorList>
            <person name="Han P."/>
        </authorList>
    </citation>
    <scope>NUCLEOTIDE SEQUENCE</scope>
    <source>
        <strain evidence="1">Candidatus Nitrosotenuis uzonensis 5A</strain>
    </source>
</reference>
<comment type="caution">
    <text evidence="1">The sequence shown here is derived from an EMBL/GenBank/DDBJ whole genome shotgun (WGS) entry which is preliminary data.</text>
</comment>
<evidence type="ECO:0000313" key="1">
    <source>
        <dbReference type="EMBL" id="CAE6484255.1"/>
    </source>
</evidence>
<dbReference type="AlphaFoldDB" id="A0A812F1L1"/>
<gene>
    <name evidence="1" type="ORF">NUZ5A_10013</name>
</gene>
<organism evidence="1 2">
    <name type="scientific">Candidatus Nitrosotenuis uzonensis</name>
    <dbReference type="NCBI Taxonomy" id="1407055"/>
    <lineage>
        <taxon>Archaea</taxon>
        <taxon>Nitrososphaerota</taxon>
        <taxon>Candidatus Nitrosotenuis</taxon>
    </lineage>
</organism>
<accession>A0A812F1L1</accession>
<protein>
    <submittedName>
        <fullName evidence="1">Uncharacterized protein</fullName>
    </submittedName>
</protein>
<evidence type="ECO:0000313" key="2">
    <source>
        <dbReference type="Proteomes" id="UP000655759"/>
    </source>
</evidence>